<dbReference type="GO" id="GO:0030705">
    <property type="term" value="P:cytoskeleton-dependent intracellular transport"/>
    <property type="evidence" value="ECO:0007669"/>
    <property type="project" value="TreeGrafter"/>
</dbReference>
<dbReference type="PANTHER" id="PTHR18947:SF28">
    <property type="entry name" value="GIRDIN, ISOFORM A"/>
    <property type="match status" value="1"/>
</dbReference>
<dbReference type="STRING" id="763407.A0A162Q7F4"/>
<dbReference type="GO" id="GO:0051959">
    <property type="term" value="F:dynein light intermediate chain binding"/>
    <property type="evidence" value="ECO:0007669"/>
    <property type="project" value="TreeGrafter"/>
</dbReference>
<dbReference type="Gene3D" id="1.10.418.10">
    <property type="entry name" value="Calponin-like domain"/>
    <property type="match status" value="1"/>
</dbReference>
<gene>
    <name evidence="3" type="ORF">PHYBLDRAFT_98697</name>
</gene>
<dbReference type="Pfam" id="PF05622">
    <property type="entry name" value="HOOK"/>
    <property type="match status" value="1"/>
</dbReference>
<dbReference type="OrthoDB" id="49395at2759"/>
<evidence type="ECO:0000313" key="3">
    <source>
        <dbReference type="EMBL" id="OAD80746.1"/>
    </source>
</evidence>
<sequence>ITRYFEEILGQDPELLPTVNVSAIAKDADQHEILLVCQMIIAIAVQSDNNRIYIDMIQSLTQKSQHCLMVSIEQVMSHFNNDYEPSPMNSNNNRLSQVSSISNTKSLIDIDMPYRYQLEFEKILDEKKQYETSHTQLLTEYENDVIGEKEDLKTRLRDMDEAITQANSTGKADFVMRTEIDHLKQDLERSEDKRHETETLLESHMSAIHELKKKVDELTVQAEEASGLREQLEEYRHTTERMQKLENTLEKYKRKVEETSELKRQIKALEDQNTSLLERSHQVEDEYRKVLAFKTLMDSYKEQVQHLELGNREILKERDRLDAELRGMAETCAYLESDRDRNAEQVQMLEEHIKEYELGVGK</sequence>
<evidence type="ECO:0000259" key="2">
    <source>
        <dbReference type="Pfam" id="PF05622"/>
    </source>
</evidence>
<feature type="non-terminal residue" evidence="3">
    <location>
        <position position="362"/>
    </location>
</feature>
<dbReference type="GeneID" id="29004974"/>
<dbReference type="VEuPathDB" id="FungiDB:PHYBLDRAFT_98697"/>
<keyword evidence="4" id="KW-1185">Reference proteome</keyword>
<dbReference type="EMBL" id="KV440971">
    <property type="protein sequence ID" value="OAD80746.1"/>
    <property type="molecule type" value="Genomic_DNA"/>
</dbReference>
<accession>A0A162Q7F4</accession>
<dbReference type="Proteomes" id="UP000077315">
    <property type="component" value="Unassembled WGS sequence"/>
</dbReference>
<dbReference type="InParanoid" id="A0A162Q7F4"/>
<dbReference type="GO" id="GO:0008017">
    <property type="term" value="F:microtubule binding"/>
    <property type="evidence" value="ECO:0007669"/>
    <property type="project" value="InterPro"/>
</dbReference>
<dbReference type="PANTHER" id="PTHR18947">
    <property type="entry name" value="HOOK PROTEINS"/>
    <property type="match status" value="1"/>
</dbReference>
<evidence type="ECO:0000313" key="4">
    <source>
        <dbReference type="Proteomes" id="UP000077315"/>
    </source>
</evidence>
<feature type="non-terminal residue" evidence="3">
    <location>
        <position position="1"/>
    </location>
</feature>
<dbReference type="GO" id="GO:0005737">
    <property type="term" value="C:cytoplasm"/>
    <property type="evidence" value="ECO:0007669"/>
    <property type="project" value="TreeGrafter"/>
</dbReference>
<dbReference type="InterPro" id="IPR008636">
    <property type="entry name" value="Hook_C"/>
</dbReference>
<dbReference type="RefSeq" id="XP_018298786.1">
    <property type="nucleotide sequence ID" value="XM_018444069.1"/>
</dbReference>
<protein>
    <recommendedName>
        <fullName evidence="2">Hook C-terminal domain-containing protein</fullName>
    </recommendedName>
</protein>
<keyword evidence="1" id="KW-0175">Coiled coil</keyword>
<reference evidence="4" key="1">
    <citation type="submission" date="2015-06" db="EMBL/GenBank/DDBJ databases">
        <title>Expansion of signal transduction pathways in fungi by whole-genome duplication.</title>
        <authorList>
            <consortium name="DOE Joint Genome Institute"/>
            <person name="Corrochano L.M."/>
            <person name="Kuo A."/>
            <person name="Marcet-Houben M."/>
            <person name="Polaino S."/>
            <person name="Salamov A."/>
            <person name="Villalobos J.M."/>
            <person name="Alvarez M.I."/>
            <person name="Avalos J."/>
            <person name="Benito E.P."/>
            <person name="Benoit I."/>
            <person name="Burger G."/>
            <person name="Camino L.P."/>
            <person name="Canovas D."/>
            <person name="Cerda-Olmedo E."/>
            <person name="Cheng J.-F."/>
            <person name="Dominguez A."/>
            <person name="Elias M."/>
            <person name="Eslava A.P."/>
            <person name="Glaser F."/>
            <person name="Grimwood J."/>
            <person name="Gutierrez G."/>
            <person name="Heitman J."/>
            <person name="Henrissat B."/>
            <person name="Iturriaga E.A."/>
            <person name="Lang B.F."/>
            <person name="Lavin J.L."/>
            <person name="Lee S."/>
            <person name="Li W."/>
            <person name="Lindquist E."/>
            <person name="Lopez-Garcia S."/>
            <person name="Luque E.M."/>
            <person name="Marcos A.T."/>
            <person name="Martin J."/>
            <person name="McCluskey K."/>
            <person name="Medina H.R."/>
            <person name="Miralles-Duran A."/>
            <person name="Miyazaki A."/>
            <person name="Munoz-Torres E."/>
            <person name="Oguiza J.A."/>
            <person name="Ohm R."/>
            <person name="Olmedo M."/>
            <person name="Orejas M."/>
            <person name="Ortiz-Castellanos L."/>
            <person name="Pisabarro A.G."/>
            <person name="Rodriguez-Romero J."/>
            <person name="Ruiz-Herrera J."/>
            <person name="Ruiz-Vazquez R."/>
            <person name="Sanz C."/>
            <person name="Schackwitz W."/>
            <person name="Schmutz J."/>
            <person name="Shahriari M."/>
            <person name="Shelest E."/>
            <person name="Silva-Franco F."/>
            <person name="Soanes D."/>
            <person name="Syed K."/>
            <person name="Tagua V.G."/>
            <person name="Talbot N.J."/>
            <person name="Thon M."/>
            <person name="De vries R.P."/>
            <person name="Wiebenga A."/>
            <person name="Yadav J.S."/>
            <person name="Braun E.L."/>
            <person name="Baker S."/>
            <person name="Garre V."/>
            <person name="Horwitz B."/>
            <person name="Torres-Martinez S."/>
            <person name="Idnurm A."/>
            <person name="Herrera-Estrella A."/>
            <person name="Gabaldon T."/>
            <person name="Grigoriev I.V."/>
        </authorList>
    </citation>
    <scope>NUCLEOTIDE SEQUENCE [LARGE SCALE GENOMIC DNA]</scope>
    <source>
        <strain evidence="4">NRRL 1555(-)</strain>
    </source>
</reference>
<feature type="domain" description="Hook C-terminal" evidence="2">
    <location>
        <begin position="136"/>
        <end position="355"/>
    </location>
</feature>
<dbReference type="AlphaFoldDB" id="A0A162Q7F4"/>
<dbReference type="GO" id="GO:0005815">
    <property type="term" value="C:microtubule organizing center"/>
    <property type="evidence" value="ECO:0007669"/>
    <property type="project" value="TreeGrafter"/>
</dbReference>
<dbReference type="GO" id="GO:0031122">
    <property type="term" value="P:cytoplasmic microtubule organization"/>
    <property type="evidence" value="ECO:0007669"/>
    <property type="project" value="InterPro"/>
</dbReference>
<name>A0A162Q7F4_PHYB8</name>
<organism evidence="3 4">
    <name type="scientific">Phycomyces blakesleeanus (strain ATCC 8743b / DSM 1359 / FGSC 10004 / NBRC 33097 / NRRL 1555)</name>
    <dbReference type="NCBI Taxonomy" id="763407"/>
    <lineage>
        <taxon>Eukaryota</taxon>
        <taxon>Fungi</taxon>
        <taxon>Fungi incertae sedis</taxon>
        <taxon>Mucoromycota</taxon>
        <taxon>Mucoromycotina</taxon>
        <taxon>Mucoromycetes</taxon>
        <taxon>Mucorales</taxon>
        <taxon>Phycomycetaceae</taxon>
        <taxon>Phycomyces</taxon>
    </lineage>
</organism>
<proteinExistence type="predicted"/>
<dbReference type="CDD" id="cd22211">
    <property type="entry name" value="HkD_SF"/>
    <property type="match status" value="1"/>
</dbReference>
<dbReference type="InterPro" id="IPR036872">
    <property type="entry name" value="CH_dom_sf"/>
</dbReference>
<dbReference type="SUPFAM" id="SSF116907">
    <property type="entry name" value="Hook domain"/>
    <property type="match status" value="1"/>
</dbReference>
<evidence type="ECO:0000256" key="1">
    <source>
        <dbReference type="SAM" id="Coils"/>
    </source>
</evidence>
<feature type="coiled-coil region" evidence="1">
    <location>
        <begin position="149"/>
        <end position="317"/>
    </location>
</feature>